<evidence type="ECO:0000313" key="1">
    <source>
        <dbReference type="EMBL" id="JAH19095.1"/>
    </source>
</evidence>
<organism evidence="1">
    <name type="scientific">Anguilla anguilla</name>
    <name type="common">European freshwater eel</name>
    <name type="synonym">Muraena anguilla</name>
    <dbReference type="NCBI Taxonomy" id="7936"/>
    <lineage>
        <taxon>Eukaryota</taxon>
        <taxon>Metazoa</taxon>
        <taxon>Chordata</taxon>
        <taxon>Craniata</taxon>
        <taxon>Vertebrata</taxon>
        <taxon>Euteleostomi</taxon>
        <taxon>Actinopterygii</taxon>
        <taxon>Neopterygii</taxon>
        <taxon>Teleostei</taxon>
        <taxon>Anguilliformes</taxon>
        <taxon>Anguillidae</taxon>
        <taxon>Anguilla</taxon>
    </lineage>
</organism>
<protein>
    <submittedName>
        <fullName evidence="1">Uncharacterized protein</fullName>
    </submittedName>
</protein>
<name>A0A0E9QS39_ANGAN</name>
<dbReference type="AlphaFoldDB" id="A0A0E9QS39"/>
<accession>A0A0E9QS39</accession>
<sequence length="23" mass="2860">MTPISKVFQISLRFYHIYYILLI</sequence>
<reference evidence="1" key="2">
    <citation type="journal article" date="2015" name="Fish Shellfish Immunol.">
        <title>Early steps in the European eel (Anguilla anguilla)-Vibrio vulnificus interaction in the gills: Role of the RtxA13 toxin.</title>
        <authorList>
            <person name="Callol A."/>
            <person name="Pajuelo D."/>
            <person name="Ebbesson L."/>
            <person name="Teles M."/>
            <person name="MacKenzie S."/>
            <person name="Amaro C."/>
        </authorList>
    </citation>
    <scope>NUCLEOTIDE SEQUENCE</scope>
</reference>
<reference evidence="1" key="1">
    <citation type="submission" date="2014-11" db="EMBL/GenBank/DDBJ databases">
        <authorList>
            <person name="Amaro Gonzalez C."/>
        </authorList>
    </citation>
    <scope>NUCLEOTIDE SEQUENCE</scope>
</reference>
<dbReference type="EMBL" id="GBXM01089482">
    <property type="protein sequence ID" value="JAH19095.1"/>
    <property type="molecule type" value="Transcribed_RNA"/>
</dbReference>
<proteinExistence type="predicted"/>
<dbReference type="EMBL" id="GBXM01104469">
    <property type="protein sequence ID" value="JAH04108.1"/>
    <property type="molecule type" value="Transcribed_RNA"/>
</dbReference>